<dbReference type="PANTHER" id="PTHR20883">
    <property type="entry name" value="PHYTANOYL-COA DIOXYGENASE DOMAIN CONTAINING 1"/>
    <property type="match status" value="1"/>
</dbReference>
<keyword evidence="1" id="KW-0223">Dioxygenase</keyword>
<keyword evidence="2" id="KW-1185">Reference proteome</keyword>
<evidence type="ECO:0000313" key="2">
    <source>
        <dbReference type="Proteomes" id="UP001164653"/>
    </source>
</evidence>
<reference evidence="1" key="1">
    <citation type="submission" date="2022-11" db="EMBL/GenBank/DDBJ databases">
        <title>Dyadobacter pollutisoli sp. nov., isolated from plastic dumped soil.</title>
        <authorList>
            <person name="Kim J.M."/>
            <person name="Kim K.R."/>
            <person name="Lee J.K."/>
            <person name="Hao L."/>
            <person name="Jeon C.O."/>
        </authorList>
    </citation>
    <scope>NUCLEOTIDE SEQUENCE</scope>
    <source>
        <strain evidence="1">U1</strain>
    </source>
</reference>
<protein>
    <submittedName>
        <fullName evidence="1">Phytanoyl-CoA dioxygenase family protein</fullName>
    </submittedName>
</protein>
<evidence type="ECO:0000313" key="1">
    <source>
        <dbReference type="EMBL" id="WAC13383.1"/>
    </source>
</evidence>
<proteinExistence type="predicted"/>
<dbReference type="PANTHER" id="PTHR20883:SF46">
    <property type="entry name" value="PHYTANOYL-COA HYDROXYLASE"/>
    <property type="match status" value="1"/>
</dbReference>
<sequence length="257" mass="29258">MDNIQLTKQQINFFATHGYLVVEDLISSEEIELYKVMYDDFLSGKIDVGASRSDLGEELGNSGTVENITQIMWPSDFRPELLEMSYHKRALEISRQLMGHDLDMDFDMLINKSPFTNTITPWHQDEAYWLNVPDKRAASCWLSLDYATLDSGCMWFVPGSNLKEVRPHTFAKKKGGALMCEASEGEGVAVELKPGSCTFHHGRTLHYSRGNATENQRRAFIVNFRPGEMICYERENGFDHGRQNAGDRQLKNDEFAG</sequence>
<dbReference type="Pfam" id="PF05721">
    <property type="entry name" value="PhyH"/>
    <property type="match status" value="1"/>
</dbReference>
<dbReference type="KEGG" id="dpf:ON006_05350"/>
<dbReference type="RefSeq" id="WP_244819505.1">
    <property type="nucleotide sequence ID" value="NZ_CP112998.1"/>
</dbReference>
<dbReference type="GO" id="GO:0016706">
    <property type="term" value="F:2-oxoglutarate-dependent dioxygenase activity"/>
    <property type="evidence" value="ECO:0007669"/>
    <property type="project" value="UniProtKB-ARBA"/>
</dbReference>
<dbReference type="AlphaFoldDB" id="A0A9E8SLR5"/>
<dbReference type="SUPFAM" id="SSF51197">
    <property type="entry name" value="Clavaminate synthase-like"/>
    <property type="match status" value="1"/>
</dbReference>
<dbReference type="EMBL" id="CP112998">
    <property type="protein sequence ID" value="WAC13383.1"/>
    <property type="molecule type" value="Genomic_DNA"/>
</dbReference>
<dbReference type="GO" id="GO:0005506">
    <property type="term" value="F:iron ion binding"/>
    <property type="evidence" value="ECO:0007669"/>
    <property type="project" value="UniProtKB-ARBA"/>
</dbReference>
<name>A0A9E8SLR5_9BACT</name>
<dbReference type="InterPro" id="IPR008775">
    <property type="entry name" value="Phytyl_CoA_dOase-like"/>
</dbReference>
<gene>
    <name evidence="1" type="ORF">ON006_05350</name>
</gene>
<dbReference type="Gene3D" id="2.60.120.620">
    <property type="entry name" value="q2cbj1_9rhob like domain"/>
    <property type="match status" value="1"/>
</dbReference>
<accession>A0A9E8SLR5</accession>
<keyword evidence="1" id="KW-0560">Oxidoreductase</keyword>
<dbReference type="Proteomes" id="UP001164653">
    <property type="component" value="Chromosome"/>
</dbReference>
<organism evidence="1 2">
    <name type="scientific">Dyadobacter pollutisoli</name>
    <dbReference type="NCBI Taxonomy" id="2910158"/>
    <lineage>
        <taxon>Bacteria</taxon>
        <taxon>Pseudomonadati</taxon>
        <taxon>Bacteroidota</taxon>
        <taxon>Cytophagia</taxon>
        <taxon>Cytophagales</taxon>
        <taxon>Spirosomataceae</taxon>
        <taxon>Dyadobacter</taxon>
    </lineage>
</organism>